<proteinExistence type="predicted"/>
<sequence>MTQKVTESNSRVLHSQHSYGILRGYYPFHDIVILHTFFHSFILYFGGRGTLSWVLVDTSIIDLALPSYSHTMYYILRGFLL</sequence>
<accession>A0A8S5UBX8</accession>
<reference evidence="1" key="1">
    <citation type="journal article" date="2021" name="Proc. Natl. Acad. Sci. U.S.A.">
        <title>A Catalog of Tens of Thousands of Viruses from Human Metagenomes Reveals Hidden Associations with Chronic Diseases.</title>
        <authorList>
            <person name="Tisza M.J."/>
            <person name="Buck C.B."/>
        </authorList>
    </citation>
    <scope>NUCLEOTIDE SEQUENCE</scope>
    <source>
        <strain evidence="1">CtZkC8</strain>
    </source>
</reference>
<dbReference type="EMBL" id="BK016062">
    <property type="protein sequence ID" value="DAF91906.1"/>
    <property type="molecule type" value="Genomic_DNA"/>
</dbReference>
<name>A0A8S5UBX8_9CAUD</name>
<protein>
    <submittedName>
        <fullName evidence="1">Uncharacterized protein</fullName>
    </submittedName>
</protein>
<organism evidence="1">
    <name type="scientific">Podoviridae sp. ctZkC8</name>
    <dbReference type="NCBI Taxonomy" id="2825259"/>
    <lineage>
        <taxon>Viruses</taxon>
        <taxon>Duplodnaviria</taxon>
        <taxon>Heunggongvirae</taxon>
        <taxon>Uroviricota</taxon>
        <taxon>Caudoviricetes</taxon>
    </lineage>
</organism>
<evidence type="ECO:0000313" key="1">
    <source>
        <dbReference type="EMBL" id="DAF91906.1"/>
    </source>
</evidence>